<dbReference type="EMBL" id="LCBC01000012">
    <property type="protein sequence ID" value="KKS03965.1"/>
    <property type="molecule type" value="Genomic_DNA"/>
</dbReference>
<evidence type="ECO:0000313" key="2">
    <source>
        <dbReference type="Proteomes" id="UP000034493"/>
    </source>
</evidence>
<evidence type="ECO:0000313" key="1">
    <source>
        <dbReference type="EMBL" id="KKS03965.1"/>
    </source>
</evidence>
<sequence length="199" mass="23145">MVQERAIGEIAFENLSAFLGSKRFRKLSDTVYKIVNGYTKDLEIDEDFQRIFPAPAPIKEKLGYEHYRNGEVKFDEKLRDFVNSILNQEGKDWPAERKSQFVRWTCKSAVSSLLIHIIARQLFSCKNPRITESLLLTARRTLLFGAESTQQIQGITIDRQWLNELTSEVIDLRNIHQLLQPSTLKGKLERFVHRPPIEN</sequence>
<organism evidence="1 2">
    <name type="scientific">Candidatus Curtissbacteria bacterium GW2011_GWA2_41_24</name>
    <dbReference type="NCBI Taxonomy" id="1618411"/>
    <lineage>
        <taxon>Bacteria</taxon>
        <taxon>Candidatus Curtissiibacteriota</taxon>
    </lineage>
</organism>
<proteinExistence type="predicted"/>
<dbReference type="AlphaFoldDB" id="A0A0G0VSV4"/>
<reference evidence="1 2" key="1">
    <citation type="journal article" date="2015" name="Nature">
        <title>rRNA introns, odd ribosomes, and small enigmatic genomes across a large radiation of phyla.</title>
        <authorList>
            <person name="Brown C.T."/>
            <person name="Hug L.A."/>
            <person name="Thomas B.C."/>
            <person name="Sharon I."/>
            <person name="Castelle C.J."/>
            <person name="Singh A."/>
            <person name="Wilkins M.J."/>
            <person name="Williams K.H."/>
            <person name="Banfield J.F."/>
        </authorList>
    </citation>
    <scope>NUCLEOTIDE SEQUENCE [LARGE SCALE GENOMIC DNA]</scope>
</reference>
<dbReference type="Proteomes" id="UP000034493">
    <property type="component" value="Unassembled WGS sequence"/>
</dbReference>
<comment type="caution">
    <text evidence="1">The sequence shown here is derived from an EMBL/GenBank/DDBJ whole genome shotgun (WGS) entry which is preliminary data.</text>
</comment>
<name>A0A0G0VSV4_9BACT</name>
<protein>
    <submittedName>
        <fullName evidence="1">Uncharacterized protein</fullName>
    </submittedName>
</protein>
<gene>
    <name evidence="1" type="ORF">UU56_C0012G0039</name>
</gene>
<accession>A0A0G0VSV4</accession>